<dbReference type="AlphaFoldDB" id="A0A5A7QZL4"/>
<feature type="region of interest" description="Disordered" evidence="1">
    <location>
        <begin position="40"/>
        <end position="66"/>
    </location>
</feature>
<keyword evidence="2" id="KW-0808">Transferase</keyword>
<keyword evidence="2" id="KW-0548">Nucleotidyltransferase</keyword>
<dbReference type="EMBL" id="BKCP01009348">
    <property type="protein sequence ID" value="GER50556.1"/>
    <property type="molecule type" value="Genomic_DNA"/>
</dbReference>
<evidence type="ECO:0000313" key="3">
    <source>
        <dbReference type="Proteomes" id="UP000325081"/>
    </source>
</evidence>
<comment type="caution">
    <text evidence="2">The sequence shown here is derived from an EMBL/GenBank/DDBJ whole genome shotgun (WGS) entry which is preliminary data.</text>
</comment>
<organism evidence="2 3">
    <name type="scientific">Striga asiatica</name>
    <name type="common">Asiatic witchweed</name>
    <name type="synonym">Buchnera asiatica</name>
    <dbReference type="NCBI Taxonomy" id="4170"/>
    <lineage>
        <taxon>Eukaryota</taxon>
        <taxon>Viridiplantae</taxon>
        <taxon>Streptophyta</taxon>
        <taxon>Embryophyta</taxon>
        <taxon>Tracheophyta</taxon>
        <taxon>Spermatophyta</taxon>
        <taxon>Magnoliopsida</taxon>
        <taxon>eudicotyledons</taxon>
        <taxon>Gunneridae</taxon>
        <taxon>Pentapetalae</taxon>
        <taxon>asterids</taxon>
        <taxon>lamiids</taxon>
        <taxon>Lamiales</taxon>
        <taxon>Orobanchaceae</taxon>
        <taxon>Buchnereae</taxon>
        <taxon>Striga</taxon>
    </lineage>
</organism>
<gene>
    <name evidence="2" type="ORF">STAS_27876</name>
</gene>
<dbReference type="Proteomes" id="UP000325081">
    <property type="component" value="Unassembled WGS sequence"/>
</dbReference>
<reference evidence="3" key="1">
    <citation type="journal article" date="2019" name="Curr. Biol.">
        <title>Genome Sequence of Striga asiatica Provides Insight into the Evolution of Plant Parasitism.</title>
        <authorList>
            <person name="Yoshida S."/>
            <person name="Kim S."/>
            <person name="Wafula E.K."/>
            <person name="Tanskanen J."/>
            <person name="Kim Y.M."/>
            <person name="Honaas L."/>
            <person name="Yang Z."/>
            <person name="Spallek T."/>
            <person name="Conn C.E."/>
            <person name="Ichihashi Y."/>
            <person name="Cheong K."/>
            <person name="Cui S."/>
            <person name="Der J.P."/>
            <person name="Gundlach H."/>
            <person name="Jiao Y."/>
            <person name="Hori C."/>
            <person name="Ishida J.K."/>
            <person name="Kasahara H."/>
            <person name="Kiba T."/>
            <person name="Kim M.S."/>
            <person name="Koo N."/>
            <person name="Laohavisit A."/>
            <person name="Lee Y.H."/>
            <person name="Lumba S."/>
            <person name="McCourt P."/>
            <person name="Mortimer J.C."/>
            <person name="Mutuku J.M."/>
            <person name="Nomura T."/>
            <person name="Sasaki-Sekimoto Y."/>
            <person name="Seto Y."/>
            <person name="Wang Y."/>
            <person name="Wakatake T."/>
            <person name="Sakakibara H."/>
            <person name="Demura T."/>
            <person name="Yamaguchi S."/>
            <person name="Yoneyama K."/>
            <person name="Manabe R.I."/>
            <person name="Nelson D.C."/>
            <person name="Schulman A.H."/>
            <person name="Timko M.P."/>
            <person name="dePamphilis C.W."/>
            <person name="Choi D."/>
            <person name="Shirasu K."/>
        </authorList>
    </citation>
    <scope>NUCLEOTIDE SEQUENCE [LARGE SCALE GENOMIC DNA]</scope>
    <source>
        <strain evidence="3">cv. UVA1</strain>
    </source>
</reference>
<sequence>MKSSTDPRVEGKKKVIFFSRIWEKERMCSKYKPSTIFPKGTSCSHKSAVNRNRKTSSRFGRDSGVDNPPIFHFKIENWSTSSRQCYLSVKARERCDCGQSLYKLVSKFIKYHMVTCYLSVKARERCDCGPSFMWFILTLNKMY</sequence>
<evidence type="ECO:0000313" key="2">
    <source>
        <dbReference type="EMBL" id="GER50556.1"/>
    </source>
</evidence>
<accession>A0A5A7QZL4</accession>
<protein>
    <submittedName>
        <fullName evidence="2">Phosphatidate cytidylyltransferase</fullName>
    </submittedName>
</protein>
<keyword evidence="3" id="KW-1185">Reference proteome</keyword>
<feature type="compositionally biased region" description="Polar residues" evidence="1">
    <location>
        <begin position="41"/>
        <end position="50"/>
    </location>
</feature>
<dbReference type="GO" id="GO:0016779">
    <property type="term" value="F:nucleotidyltransferase activity"/>
    <property type="evidence" value="ECO:0007669"/>
    <property type="project" value="UniProtKB-KW"/>
</dbReference>
<evidence type="ECO:0000256" key="1">
    <source>
        <dbReference type="SAM" id="MobiDB-lite"/>
    </source>
</evidence>
<name>A0A5A7QZL4_STRAF</name>
<proteinExistence type="predicted"/>